<reference evidence="6" key="1">
    <citation type="submission" date="2021-01" db="EMBL/GenBank/DDBJ databases">
        <authorList>
            <consortium name="Genoscope - CEA"/>
            <person name="William W."/>
        </authorList>
    </citation>
    <scope>NUCLEOTIDE SEQUENCE</scope>
</reference>
<dbReference type="OrthoDB" id="289654at2759"/>
<dbReference type="PANTHER" id="PTHR44167:SF18">
    <property type="entry name" value="PROTEIN KINASE DOMAIN-CONTAINING PROTEIN"/>
    <property type="match status" value="1"/>
</dbReference>
<comment type="caution">
    <text evidence="6">The sequence shown here is derived from an EMBL/GenBank/DDBJ whole genome shotgun (WGS) entry which is preliminary data.</text>
</comment>
<keyword evidence="7" id="KW-1185">Reference proteome</keyword>
<evidence type="ECO:0000259" key="5">
    <source>
        <dbReference type="PROSITE" id="PS50011"/>
    </source>
</evidence>
<dbReference type="InterPro" id="IPR008271">
    <property type="entry name" value="Ser/Thr_kinase_AS"/>
</dbReference>
<dbReference type="PANTHER" id="PTHR44167">
    <property type="entry name" value="OVARIAN-SPECIFIC SERINE/THREONINE-PROTEIN KINASE LOK-RELATED"/>
    <property type="match status" value="1"/>
</dbReference>
<evidence type="ECO:0000256" key="1">
    <source>
        <dbReference type="ARBA" id="ARBA00022741"/>
    </source>
</evidence>
<keyword evidence="2 3" id="KW-0067">ATP-binding</keyword>
<keyword evidence="4" id="KW-0723">Serine/threonine-protein kinase</keyword>
<gene>
    <name evidence="6" type="ORF">POCTA_138.1.T0180317</name>
</gene>
<evidence type="ECO:0000313" key="7">
    <source>
        <dbReference type="Proteomes" id="UP000683925"/>
    </source>
</evidence>
<organism evidence="6 7">
    <name type="scientific">Paramecium octaurelia</name>
    <dbReference type="NCBI Taxonomy" id="43137"/>
    <lineage>
        <taxon>Eukaryota</taxon>
        <taxon>Sar</taxon>
        <taxon>Alveolata</taxon>
        <taxon>Ciliophora</taxon>
        <taxon>Intramacronucleata</taxon>
        <taxon>Oligohymenophorea</taxon>
        <taxon>Peniculida</taxon>
        <taxon>Parameciidae</taxon>
        <taxon>Paramecium</taxon>
    </lineage>
</organism>
<proteinExistence type="inferred from homology"/>
<dbReference type="InterPro" id="IPR017441">
    <property type="entry name" value="Protein_kinase_ATP_BS"/>
</dbReference>
<dbReference type="OMA" id="IAFLWGE"/>
<dbReference type="GO" id="GO:0005524">
    <property type="term" value="F:ATP binding"/>
    <property type="evidence" value="ECO:0007669"/>
    <property type="project" value="UniProtKB-UniRule"/>
</dbReference>
<dbReference type="FunFam" id="1.10.510.10:FF:000945">
    <property type="entry name" value="Uncharacterized protein"/>
    <property type="match status" value="1"/>
</dbReference>
<dbReference type="EMBL" id="CAJJDP010000018">
    <property type="protein sequence ID" value="CAD8146468.1"/>
    <property type="molecule type" value="Genomic_DNA"/>
</dbReference>
<dbReference type="Proteomes" id="UP000683925">
    <property type="component" value="Unassembled WGS sequence"/>
</dbReference>
<keyword evidence="4" id="KW-0808">Transferase</keyword>
<dbReference type="GO" id="GO:0005634">
    <property type="term" value="C:nucleus"/>
    <property type="evidence" value="ECO:0007669"/>
    <property type="project" value="TreeGrafter"/>
</dbReference>
<dbReference type="InterPro" id="IPR000719">
    <property type="entry name" value="Prot_kinase_dom"/>
</dbReference>
<evidence type="ECO:0000256" key="4">
    <source>
        <dbReference type="RuleBase" id="RU000304"/>
    </source>
</evidence>
<feature type="binding site" evidence="3">
    <location>
        <position position="146"/>
    </location>
    <ligand>
        <name>ATP</name>
        <dbReference type="ChEBI" id="CHEBI:30616"/>
    </ligand>
</feature>
<dbReference type="GO" id="GO:0005737">
    <property type="term" value="C:cytoplasm"/>
    <property type="evidence" value="ECO:0007669"/>
    <property type="project" value="TreeGrafter"/>
</dbReference>
<feature type="domain" description="Protein kinase" evidence="5">
    <location>
        <begin position="117"/>
        <end position="384"/>
    </location>
</feature>
<evidence type="ECO:0000256" key="2">
    <source>
        <dbReference type="ARBA" id="ARBA00022840"/>
    </source>
</evidence>
<dbReference type="PROSITE" id="PS00108">
    <property type="entry name" value="PROTEIN_KINASE_ST"/>
    <property type="match status" value="1"/>
</dbReference>
<dbReference type="FunFam" id="3.30.200.20:FF:000042">
    <property type="entry name" value="Aurora kinase A"/>
    <property type="match status" value="1"/>
</dbReference>
<protein>
    <recommendedName>
        <fullName evidence="5">Protein kinase domain-containing protein</fullName>
    </recommendedName>
</protein>
<sequence>MQQNKFDYSLSLFNCQIKKKKLIGLFNRYIYLFEDKLIINKDSKKGYPMKIYSWTQIKKVIWKYKKSKKTPNTTTLRNIIIVTEKEQKKYYGESETLLALKRILAKFVYQESIQDEFERLQTLGQGSYSLVVQLRHLHSNLQFAAKCIDKKQLSNIENGIKAVQNEIYIMRILSPHTQIVNLHEVYDGDNNIYLIMDFCQGGSLLTEIKKRQCKFDDYEIQQIMENILSAIEYIHSKDVMHRDLKPENILFSNPNDFSTLKIADFGLAAISKLTPYLFPKCGTPGFVAPEKQVANMNDKSRGYSKKCDIFSCGAIFHLLLLGKEVFQGKGNAEMLKLNKECNINPSDDLYSALPPLTKDLLFKMLEVNPENRLDAYELLHHQYFKIYQFNKLSDLNEQEIMKQ</sequence>
<dbReference type="AlphaFoldDB" id="A0A8S1T3W5"/>
<evidence type="ECO:0000313" key="6">
    <source>
        <dbReference type="EMBL" id="CAD8146468.1"/>
    </source>
</evidence>
<keyword evidence="4" id="KW-0418">Kinase</keyword>
<dbReference type="Pfam" id="PF00069">
    <property type="entry name" value="Pkinase"/>
    <property type="match status" value="1"/>
</dbReference>
<evidence type="ECO:0000256" key="3">
    <source>
        <dbReference type="PROSITE-ProRule" id="PRU10141"/>
    </source>
</evidence>
<dbReference type="PROSITE" id="PS50011">
    <property type="entry name" value="PROTEIN_KINASE_DOM"/>
    <property type="match status" value="1"/>
</dbReference>
<comment type="similarity">
    <text evidence="4">Belongs to the protein kinase superfamily.</text>
</comment>
<dbReference type="GO" id="GO:0044773">
    <property type="term" value="P:mitotic DNA damage checkpoint signaling"/>
    <property type="evidence" value="ECO:0007669"/>
    <property type="project" value="TreeGrafter"/>
</dbReference>
<dbReference type="SMART" id="SM00220">
    <property type="entry name" value="S_TKc"/>
    <property type="match status" value="1"/>
</dbReference>
<name>A0A8S1T3W5_PAROT</name>
<accession>A0A8S1T3W5</accession>
<keyword evidence="1 3" id="KW-0547">Nucleotide-binding</keyword>
<dbReference type="GO" id="GO:0004674">
    <property type="term" value="F:protein serine/threonine kinase activity"/>
    <property type="evidence" value="ECO:0007669"/>
    <property type="project" value="UniProtKB-KW"/>
</dbReference>
<dbReference type="PROSITE" id="PS00107">
    <property type="entry name" value="PROTEIN_KINASE_ATP"/>
    <property type="match status" value="1"/>
</dbReference>